<dbReference type="RefSeq" id="WP_106689117.1">
    <property type="nucleotide sequence ID" value="NZ_CP061703.1"/>
</dbReference>
<evidence type="ECO:0000313" key="2">
    <source>
        <dbReference type="EMBL" id="MDA0177049.1"/>
    </source>
</evidence>
<evidence type="ECO:0008006" key="4">
    <source>
        <dbReference type="Google" id="ProtNLM"/>
    </source>
</evidence>
<name>A0ABT4RYZ5_9FLAO</name>
<comment type="caution">
    <text evidence="2">The sequence shown here is derived from an EMBL/GenBank/DDBJ whole genome shotgun (WGS) entry which is preliminary data.</text>
</comment>
<sequence>MQLYQTRDFNSFFQDTFTFLKQNGKHFFTNFFSISGALILILGLISYYVSKTYTEALIYNFTINGNNGLQIDQFANDNLALFILTIIGVVVLSILFWIIIYAFTPIYFKLYEKHKGTNFTLNDILNVYKANTGKFFAFLVFGFILAIPLVLLFGIVAFVLTITIVGILGIPFLVALFATLYHMTLLEMLDNKRNFWDSFGYAWRLISSKFWHAVGCIGIFYLIAYVVQLSIGFVQSIIQGVQSMTAIQQPVGLEDMSTGTIILSLVIFFVSFLVSTTLQTIIQVNQSIVYYGLKEMNENISSDNVIDQIGSGE</sequence>
<gene>
    <name evidence="2" type="ORF">OOZ35_06020</name>
</gene>
<feature type="transmembrane region" description="Helical" evidence="1">
    <location>
        <begin position="135"/>
        <end position="158"/>
    </location>
</feature>
<keyword evidence="1" id="KW-0472">Membrane</keyword>
<feature type="transmembrane region" description="Helical" evidence="1">
    <location>
        <begin position="164"/>
        <end position="189"/>
    </location>
</feature>
<feature type="transmembrane region" description="Helical" evidence="1">
    <location>
        <begin position="258"/>
        <end position="278"/>
    </location>
</feature>
<protein>
    <recommendedName>
        <fullName evidence="4">Glycerophosphoryl diester phosphodiesterase membrane domain-containing protein</fullName>
    </recommendedName>
</protein>
<feature type="transmembrane region" description="Helical" evidence="1">
    <location>
        <begin position="210"/>
        <end position="238"/>
    </location>
</feature>
<keyword evidence="1" id="KW-0812">Transmembrane</keyword>
<reference evidence="2" key="1">
    <citation type="submission" date="2022-11" db="EMBL/GenBank/DDBJ databases">
        <title>Refractory cell wall polysaccharides provide important carbon source for microbial heterotrophs in the hadal ocean.</title>
        <authorList>
            <person name="Zhu X."/>
        </authorList>
    </citation>
    <scope>NUCLEOTIDE SEQUENCE</scope>
    <source>
        <strain evidence="2">MTRN7</strain>
    </source>
</reference>
<feature type="transmembrane region" description="Helical" evidence="1">
    <location>
        <begin position="27"/>
        <end position="49"/>
    </location>
</feature>
<accession>A0ABT4RYZ5</accession>
<evidence type="ECO:0000313" key="3">
    <source>
        <dbReference type="Proteomes" id="UP001149142"/>
    </source>
</evidence>
<evidence type="ECO:0000256" key="1">
    <source>
        <dbReference type="SAM" id="Phobius"/>
    </source>
</evidence>
<dbReference type="EMBL" id="JAPFGC010000002">
    <property type="protein sequence ID" value="MDA0177049.1"/>
    <property type="molecule type" value="Genomic_DNA"/>
</dbReference>
<organism evidence="2 3">
    <name type="scientific">Mesoflavibacter profundi</name>
    <dbReference type="NCBI Taxonomy" id="2708110"/>
    <lineage>
        <taxon>Bacteria</taxon>
        <taxon>Pseudomonadati</taxon>
        <taxon>Bacteroidota</taxon>
        <taxon>Flavobacteriia</taxon>
        <taxon>Flavobacteriales</taxon>
        <taxon>Flavobacteriaceae</taxon>
        <taxon>Mesoflavibacter</taxon>
    </lineage>
</organism>
<feature type="transmembrane region" description="Helical" evidence="1">
    <location>
        <begin position="79"/>
        <end position="103"/>
    </location>
</feature>
<proteinExistence type="predicted"/>
<keyword evidence="1" id="KW-1133">Transmembrane helix</keyword>
<dbReference type="Proteomes" id="UP001149142">
    <property type="component" value="Unassembled WGS sequence"/>
</dbReference>
<keyword evidence="3" id="KW-1185">Reference proteome</keyword>